<dbReference type="EMBL" id="VSSB01000001">
    <property type="protein sequence ID" value="TYL52617.1"/>
    <property type="molecule type" value="Genomic_DNA"/>
</dbReference>
<feature type="chain" id="PRO_5024462478" evidence="3">
    <location>
        <begin position="34"/>
        <end position="265"/>
    </location>
</feature>
<dbReference type="CDD" id="cd01823">
    <property type="entry name" value="SEST_like"/>
    <property type="match status" value="1"/>
</dbReference>
<comment type="caution">
    <text evidence="5">The sequence shown here is derived from an EMBL/GenBank/DDBJ whole genome shotgun (WGS) entry which is preliminary data.</text>
</comment>
<proteinExistence type="predicted"/>
<accession>A0A5S4V0I4</accession>
<feature type="active site" description="Nucleophile" evidence="1">
    <location>
        <position position="53"/>
    </location>
</feature>
<feature type="disulfide bond" evidence="2">
    <location>
        <begin position="67"/>
        <end position="93"/>
    </location>
</feature>
<protein>
    <submittedName>
        <fullName evidence="5">SGNH/GDSL hydrolase family protein</fullName>
    </submittedName>
</protein>
<keyword evidence="2" id="KW-1015">Disulfide bond</keyword>
<dbReference type="Pfam" id="PF13472">
    <property type="entry name" value="Lipase_GDSL_2"/>
    <property type="match status" value="1"/>
</dbReference>
<dbReference type="AlphaFoldDB" id="A0A5S4V0I4"/>
<name>A0A5S4V0I4_9MICO</name>
<evidence type="ECO:0000256" key="3">
    <source>
        <dbReference type="SAM" id="SignalP"/>
    </source>
</evidence>
<evidence type="ECO:0000256" key="1">
    <source>
        <dbReference type="PIRSR" id="PIRSR637460-1"/>
    </source>
</evidence>
<evidence type="ECO:0000313" key="5">
    <source>
        <dbReference type="EMBL" id="TYL52617.1"/>
    </source>
</evidence>
<keyword evidence="6" id="KW-1185">Reference proteome</keyword>
<feature type="signal peptide" evidence="3">
    <location>
        <begin position="1"/>
        <end position="33"/>
    </location>
</feature>
<dbReference type="Proteomes" id="UP000325243">
    <property type="component" value="Unassembled WGS sequence"/>
</dbReference>
<dbReference type="GO" id="GO:0006629">
    <property type="term" value="P:lipid metabolic process"/>
    <property type="evidence" value="ECO:0007669"/>
    <property type="project" value="TreeGrafter"/>
</dbReference>
<feature type="active site" evidence="1">
    <location>
        <position position="248"/>
    </location>
</feature>
<dbReference type="InterPro" id="IPR013830">
    <property type="entry name" value="SGNH_hydro"/>
</dbReference>
<dbReference type="SUPFAM" id="SSF52266">
    <property type="entry name" value="SGNH hydrolase"/>
    <property type="match status" value="1"/>
</dbReference>
<evidence type="ECO:0000256" key="2">
    <source>
        <dbReference type="PIRSR" id="PIRSR637460-2"/>
    </source>
</evidence>
<dbReference type="InterPro" id="IPR037460">
    <property type="entry name" value="SEST-like"/>
</dbReference>
<dbReference type="InterPro" id="IPR036514">
    <property type="entry name" value="SGNH_hydro_sf"/>
</dbReference>
<sequence>MTTLSSSRRVATLASASILVASATVFGALPAHAAPGGPGPSPDKSSYAALGDSYAAGVGGGDYLDLCLTSPNGYAADLADDPGRAQHSSLRGCVGASVDDVAADQLGGLDLRTRLITFTAGANDLGLEAVTIACLTGTPEQCQAAVQAALANLAPLAQDLVTTFATVRASAPKATVVVTGYPLLLDPAIPQSAFVNNGVIALNRVIAAATLASGPGFQYVDVVDAFAGHGIGSADPWIIPPPSLEAFHPTPAGYLAYANTIRAAL</sequence>
<dbReference type="RefSeq" id="WP_148732080.1">
    <property type="nucleotide sequence ID" value="NZ_VSSB01000001.1"/>
</dbReference>
<feature type="domain" description="SGNH hydrolase-type esterase" evidence="4">
    <location>
        <begin position="49"/>
        <end position="254"/>
    </location>
</feature>
<reference evidence="5 6" key="1">
    <citation type="submission" date="2019-08" db="EMBL/GenBank/DDBJ databases">
        <authorList>
            <person name="Hu J."/>
        </authorList>
    </citation>
    <scope>NUCLEOTIDE SEQUENCE [LARGE SCALE GENOMIC DNA]</scope>
    <source>
        <strain evidence="5 6">NEAU-184</strain>
    </source>
</reference>
<dbReference type="Gene3D" id="3.40.50.1110">
    <property type="entry name" value="SGNH hydrolase"/>
    <property type="match status" value="1"/>
</dbReference>
<feature type="disulfide bond" evidence="2">
    <location>
        <begin position="134"/>
        <end position="142"/>
    </location>
</feature>
<dbReference type="GO" id="GO:0016788">
    <property type="term" value="F:hydrolase activity, acting on ester bonds"/>
    <property type="evidence" value="ECO:0007669"/>
    <property type="project" value="InterPro"/>
</dbReference>
<evidence type="ECO:0000259" key="4">
    <source>
        <dbReference type="Pfam" id="PF13472"/>
    </source>
</evidence>
<keyword evidence="3" id="KW-0732">Signal</keyword>
<gene>
    <name evidence="5" type="ORF">FYC51_02350</name>
</gene>
<dbReference type="PANTHER" id="PTHR37981">
    <property type="entry name" value="LIPASE 2"/>
    <property type="match status" value="1"/>
</dbReference>
<dbReference type="PANTHER" id="PTHR37981:SF1">
    <property type="entry name" value="SGNH HYDROLASE-TYPE ESTERASE DOMAIN-CONTAINING PROTEIN"/>
    <property type="match status" value="1"/>
</dbReference>
<keyword evidence="5" id="KW-0378">Hydrolase</keyword>
<evidence type="ECO:0000313" key="6">
    <source>
        <dbReference type="Proteomes" id="UP000325243"/>
    </source>
</evidence>
<organism evidence="5 6">
    <name type="scientific">Agromyces mariniharenae</name>
    <dbReference type="NCBI Taxonomy" id="2604423"/>
    <lineage>
        <taxon>Bacteria</taxon>
        <taxon>Bacillati</taxon>
        <taxon>Actinomycetota</taxon>
        <taxon>Actinomycetes</taxon>
        <taxon>Micrococcales</taxon>
        <taxon>Microbacteriaceae</taxon>
        <taxon>Agromyces</taxon>
    </lineage>
</organism>